<dbReference type="Gene3D" id="3.40.50.10350">
    <property type="entry name" value="Glycerate kinase, domain 1"/>
    <property type="match status" value="1"/>
</dbReference>
<dbReference type="SUPFAM" id="SSF110738">
    <property type="entry name" value="Glycerate kinase I"/>
    <property type="match status" value="1"/>
</dbReference>
<dbReference type="PIRSF" id="PIRSF006078">
    <property type="entry name" value="GlxK"/>
    <property type="match status" value="1"/>
</dbReference>
<evidence type="ECO:0000256" key="1">
    <source>
        <dbReference type="ARBA" id="ARBA00006284"/>
    </source>
</evidence>
<dbReference type="Pfam" id="PF02595">
    <property type="entry name" value="Gly_kinase"/>
    <property type="match status" value="1"/>
</dbReference>
<dbReference type="AlphaFoldDB" id="A0A1C6TWU2"/>
<gene>
    <name evidence="5" type="ORF">GA0070606_0947</name>
</gene>
<dbReference type="InterPro" id="IPR004381">
    <property type="entry name" value="Glycerate_kinase"/>
</dbReference>
<dbReference type="Proteomes" id="UP000199001">
    <property type="component" value="Unassembled WGS sequence"/>
</dbReference>
<dbReference type="STRING" id="47855.GA0070606_0947"/>
<dbReference type="InterPro" id="IPR036129">
    <property type="entry name" value="Glycerate_kinase_sf"/>
</dbReference>
<dbReference type="InterPro" id="IPR018197">
    <property type="entry name" value="Glycerate_kinase_RE-like"/>
</dbReference>
<keyword evidence="6" id="KW-1185">Reference proteome</keyword>
<dbReference type="EMBL" id="FMHZ01000002">
    <property type="protein sequence ID" value="SCL46234.1"/>
    <property type="molecule type" value="Genomic_DNA"/>
</dbReference>
<dbReference type="PANTHER" id="PTHR21599">
    <property type="entry name" value="GLYCERATE KINASE"/>
    <property type="match status" value="1"/>
</dbReference>
<reference evidence="6" key="1">
    <citation type="submission" date="2016-06" db="EMBL/GenBank/DDBJ databases">
        <authorList>
            <person name="Varghese N."/>
            <person name="Submissions Spin"/>
        </authorList>
    </citation>
    <scope>NUCLEOTIDE SEQUENCE [LARGE SCALE GENOMIC DNA]</scope>
    <source>
        <strain evidence="6">DSM 43903</strain>
    </source>
</reference>
<dbReference type="NCBIfam" id="TIGR00045">
    <property type="entry name" value="glycerate kinase"/>
    <property type="match status" value="1"/>
</dbReference>
<keyword evidence="3 4" id="KW-0418">Kinase</keyword>
<evidence type="ECO:0000256" key="4">
    <source>
        <dbReference type="PIRNR" id="PIRNR006078"/>
    </source>
</evidence>
<proteinExistence type="inferred from homology"/>
<evidence type="ECO:0000256" key="3">
    <source>
        <dbReference type="ARBA" id="ARBA00022777"/>
    </source>
</evidence>
<dbReference type="GO" id="GO:0008887">
    <property type="term" value="F:glycerate kinase activity"/>
    <property type="evidence" value="ECO:0007669"/>
    <property type="project" value="UniProtKB-UniRule"/>
</dbReference>
<keyword evidence="2 4" id="KW-0808">Transferase</keyword>
<name>A0A1C6TWU2_9ACTN</name>
<evidence type="ECO:0000313" key="5">
    <source>
        <dbReference type="EMBL" id="SCL46234.1"/>
    </source>
</evidence>
<sequence length="370" mass="36381">MRVVVAPDSFKGSVPARDAAAAVAEGWRRERPDDEVRLLPLADGGEGSCAVLAAAHPGARWRPAQVTGPDGRPVRAGWLLLPDGTAVVELAAASGLPLAARPDALGAGTHGTGELTAAALADPATRRLLVALGGSASTDGGAGALRALGVRLRDAEGRDLPPGGGALSRLASVDLAGLPPPPPGGVTCLVDVTAPLLGPAGAARQFAPQKGASAGDVHRLEAGLRRLAELLGGRPDQPGAGAAGGTGYGLAAAWGADLVAGAATIAEVAGLPAALADADLVLTGEGRFDDQSTRGKLVGHVLDVARAAGVPVHLVAGEVAAPPPPPVVAAEDLTTLAGGRSAAMAEPRRWLAAAGSRSARRLRPVGGAPG</sequence>
<dbReference type="GO" id="GO:0031388">
    <property type="term" value="P:organic acid phosphorylation"/>
    <property type="evidence" value="ECO:0007669"/>
    <property type="project" value="UniProtKB-UniRule"/>
</dbReference>
<dbReference type="OrthoDB" id="9774290at2"/>
<accession>A0A1C6TWU2</accession>
<evidence type="ECO:0000256" key="2">
    <source>
        <dbReference type="ARBA" id="ARBA00022679"/>
    </source>
</evidence>
<dbReference type="Gene3D" id="3.90.1510.10">
    <property type="entry name" value="Glycerate kinase, domain 2"/>
    <property type="match status" value="1"/>
</dbReference>
<protein>
    <submittedName>
        <fullName evidence="5">Glycerate kinase</fullName>
    </submittedName>
</protein>
<dbReference type="PANTHER" id="PTHR21599:SF0">
    <property type="entry name" value="GLYCERATE KINASE"/>
    <property type="match status" value="1"/>
</dbReference>
<comment type="similarity">
    <text evidence="1 4">Belongs to the glycerate kinase type-1 family.</text>
</comment>
<dbReference type="InterPro" id="IPR018193">
    <property type="entry name" value="Glyc_kinase_flavodox-like_fold"/>
</dbReference>
<dbReference type="RefSeq" id="WP_091095396.1">
    <property type="nucleotide sequence ID" value="NZ_FMHZ01000002.1"/>
</dbReference>
<organism evidence="5 6">
    <name type="scientific">Micromonospora citrea</name>
    <dbReference type="NCBI Taxonomy" id="47855"/>
    <lineage>
        <taxon>Bacteria</taxon>
        <taxon>Bacillati</taxon>
        <taxon>Actinomycetota</taxon>
        <taxon>Actinomycetes</taxon>
        <taxon>Micromonosporales</taxon>
        <taxon>Micromonosporaceae</taxon>
        <taxon>Micromonospora</taxon>
    </lineage>
</organism>
<evidence type="ECO:0000313" key="6">
    <source>
        <dbReference type="Proteomes" id="UP000199001"/>
    </source>
</evidence>